<reference evidence="6" key="1">
    <citation type="submission" date="2017-07" db="EMBL/GenBank/DDBJ databases">
        <title>Taro Niue Genome Assembly and Annotation.</title>
        <authorList>
            <person name="Atibalentja N."/>
            <person name="Keating K."/>
            <person name="Fields C.J."/>
        </authorList>
    </citation>
    <scope>NUCLEOTIDE SEQUENCE</scope>
    <source>
        <strain evidence="6">Niue_2</strain>
        <tissue evidence="6">Leaf</tissue>
    </source>
</reference>
<evidence type="ECO:0000256" key="1">
    <source>
        <dbReference type="ARBA" id="ARBA00004123"/>
    </source>
</evidence>
<evidence type="ECO:0000256" key="5">
    <source>
        <dbReference type="ARBA" id="ARBA00023242"/>
    </source>
</evidence>
<dbReference type="SUPFAM" id="SSF47459">
    <property type="entry name" value="HLH, helix-loop-helix DNA-binding domain"/>
    <property type="match status" value="1"/>
</dbReference>
<keyword evidence="7" id="KW-1185">Reference proteome</keyword>
<dbReference type="AlphaFoldDB" id="A0A843V4H4"/>
<dbReference type="GO" id="GO:0046983">
    <property type="term" value="F:protein dimerization activity"/>
    <property type="evidence" value="ECO:0007669"/>
    <property type="project" value="InterPro"/>
</dbReference>
<evidence type="ECO:0000256" key="3">
    <source>
        <dbReference type="ARBA" id="ARBA00023015"/>
    </source>
</evidence>
<comment type="similarity">
    <text evidence="2">Belongs to the bHLH protein family.</text>
</comment>
<dbReference type="InterPro" id="IPR036638">
    <property type="entry name" value="HLH_DNA-bd_sf"/>
</dbReference>
<comment type="caution">
    <text evidence="6">The sequence shown here is derived from an EMBL/GenBank/DDBJ whole genome shotgun (WGS) entry which is preliminary data.</text>
</comment>
<dbReference type="GO" id="GO:0005634">
    <property type="term" value="C:nucleus"/>
    <property type="evidence" value="ECO:0007669"/>
    <property type="project" value="UniProtKB-SubCell"/>
</dbReference>
<evidence type="ECO:0000313" key="7">
    <source>
        <dbReference type="Proteomes" id="UP000652761"/>
    </source>
</evidence>
<dbReference type="InterPro" id="IPR045843">
    <property type="entry name" value="IND-like"/>
</dbReference>
<sequence>MNGSWRASQTDTASVLHEALGYIRFLHDQVQVLSSPYLQRLPCSAPLSHGVAEARPDLRSRGLCLVPVACTAQVAASNGADLWSPAAMGSCGDDQHRQPAGLSKY</sequence>
<name>A0A843V4H4_COLES</name>
<evidence type="ECO:0000256" key="2">
    <source>
        <dbReference type="ARBA" id="ARBA00005510"/>
    </source>
</evidence>
<protein>
    <recommendedName>
        <fullName evidence="8">BHLH domain-containing protein</fullName>
    </recommendedName>
</protein>
<evidence type="ECO:0008006" key="8">
    <source>
        <dbReference type="Google" id="ProtNLM"/>
    </source>
</evidence>
<dbReference type="EMBL" id="NMUH01000992">
    <property type="protein sequence ID" value="MQL87643.1"/>
    <property type="molecule type" value="Genomic_DNA"/>
</dbReference>
<keyword evidence="3" id="KW-0805">Transcription regulation</keyword>
<dbReference type="PANTHER" id="PTHR16223">
    <property type="entry name" value="TRANSCRIPTION FACTOR BHLH83-RELATED"/>
    <property type="match status" value="1"/>
</dbReference>
<dbReference type="Proteomes" id="UP000652761">
    <property type="component" value="Unassembled WGS sequence"/>
</dbReference>
<gene>
    <name evidence="6" type="ORF">Taro_020183</name>
</gene>
<keyword evidence="4" id="KW-0804">Transcription</keyword>
<evidence type="ECO:0000256" key="4">
    <source>
        <dbReference type="ARBA" id="ARBA00023163"/>
    </source>
</evidence>
<keyword evidence="5" id="KW-0539">Nucleus</keyword>
<evidence type="ECO:0000313" key="6">
    <source>
        <dbReference type="EMBL" id="MQL87643.1"/>
    </source>
</evidence>
<dbReference type="GO" id="GO:0000981">
    <property type="term" value="F:DNA-binding transcription factor activity, RNA polymerase II-specific"/>
    <property type="evidence" value="ECO:0007669"/>
    <property type="project" value="TreeGrafter"/>
</dbReference>
<organism evidence="6 7">
    <name type="scientific">Colocasia esculenta</name>
    <name type="common">Wild taro</name>
    <name type="synonym">Arum esculentum</name>
    <dbReference type="NCBI Taxonomy" id="4460"/>
    <lineage>
        <taxon>Eukaryota</taxon>
        <taxon>Viridiplantae</taxon>
        <taxon>Streptophyta</taxon>
        <taxon>Embryophyta</taxon>
        <taxon>Tracheophyta</taxon>
        <taxon>Spermatophyta</taxon>
        <taxon>Magnoliopsida</taxon>
        <taxon>Liliopsida</taxon>
        <taxon>Araceae</taxon>
        <taxon>Aroideae</taxon>
        <taxon>Colocasieae</taxon>
        <taxon>Colocasia</taxon>
    </lineage>
</organism>
<comment type="subcellular location">
    <subcellularLocation>
        <location evidence="1">Nucleus</location>
    </subcellularLocation>
</comment>
<dbReference type="PANTHER" id="PTHR16223:SF380">
    <property type="entry name" value="HELIX-LOOP-HELIX DNA-BINDING DOMAIN CONTAINING PROTEIN, EXPRESSED"/>
    <property type="match status" value="1"/>
</dbReference>
<dbReference type="InterPro" id="IPR045239">
    <property type="entry name" value="bHLH95_bHLH"/>
</dbReference>
<dbReference type="OrthoDB" id="785070at2759"/>
<dbReference type="GO" id="GO:0000978">
    <property type="term" value="F:RNA polymerase II cis-regulatory region sequence-specific DNA binding"/>
    <property type="evidence" value="ECO:0007669"/>
    <property type="project" value="TreeGrafter"/>
</dbReference>
<accession>A0A843V4H4</accession>
<dbReference type="CDD" id="cd11393">
    <property type="entry name" value="bHLH_AtbHLH_like"/>
    <property type="match status" value="1"/>
</dbReference>
<proteinExistence type="inferred from homology"/>